<comment type="caution">
    <text evidence="1">The sequence shown here is derived from an EMBL/GenBank/DDBJ whole genome shotgun (WGS) entry which is preliminary data.</text>
</comment>
<name>A0A848P2H8_9RALS</name>
<gene>
    <name evidence="1" type="ORF">HGR00_08095</name>
</gene>
<dbReference type="Proteomes" id="UP000575469">
    <property type="component" value="Unassembled WGS sequence"/>
</dbReference>
<dbReference type="RefSeq" id="WP_169339816.1">
    <property type="nucleotide sequence ID" value="NZ_JABBZM010000006.1"/>
</dbReference>
<proteinExistence type="predicted"/>
<sequence>MEDENHARMARIEQARKAAKAGVKDWCEKIVLRQQDGILAIPGTYQCHTYGVVSEVLLRNEGWAITNKQARSVEYGIVSREVLTVYDIAIEKMPR</sequence>
<accession>A0A848P2H8</accession>
<protein>
    <submittedName>
        <fullName evidence="1">Uncharacterized protein</fullName>
    </submittedName>
</protein>
<dbReference type="AlphaFoldDB" id="A0A848P2H8"/>
<evidence type="ECO:0000313" key="2">
    <source>
        <dbReference type="Proteomes" id="UP000575469"/>
    </source>
</evidence>
<organism evidence="1 2">
    <name type="scientific">Ralstonia insidiosa</name>
    <dbReference type="NCBI Taxonomy" id="190721"/>
    <lineage>
        <taxon>Bacteria</taxon>
        <taxon>Pseudomonadati</taxon>
        <taxon>Pseudomonadota</taxon>
        <taxon>Betaproteobacteria</taxon>
        <taxon>Burkholderiales</taxon>
        <taxon>Burkholderiaceae</taxon>
        <taxon>Ralstonia</taxon>
    </lineage>
</organism>
<dbReference type="EMBL" id="JABBZM010000006">
    <property type="protein sequence ID" value="NMV37868.1"/>
    <property type="molecule type" value="Genomic_DNA"/>
</dbReference>
<reference evidence="1 2" key="1">
    <citation type="submission" date="2020-04" db="EMBL/GenBank/DDBJ databases">
        <title>Ralstonia insidiosa genome sequencing and assembly.</title>
        <authorList>
            <person name="Martins R.C.R."/>
            <person name="Perdigao-Neto L.V."/>
            <person name="Levin A.S.S."/>
            <person name="Costa S.F."/>
        </authorList>
    </citation>
    <scope>NUCLEOTIDE SEQUENCE [LARGE SCALE GENOMIC DNA]</scope>
    <source>
        <strain evidence="1 2">5047</strain>
    </source>
</reference>
<evidence type="ECO:0000313" key="1">
    <source>
        <dbReference type="EMBL" id="NMV37868.1"/>
    </source>
</evidence>